<accession>A0ABV3X621</accession>
<evidence type="ECO:0000313" key="2">
    <source>
        <dbReference type="EMBL" id="MEX5285057.1"/>
    </source>
</evidence>
<dbReference type="EMBL" id="JARVLH010000003">
    <property type="protein sequence ID" value="MEX5285057.1"/>
    <property type="molecule type" value="Genomic_DNA"/>
</dbReference>
<feature type="transmembrane region" description="Helical" evidence="1">
    <location>
        <begin position="16"/>
        <end position="40"/>
    </location>
</feature>
<keyword evidence="1" id="KW-0812">Transmembrane</keyword>
<comment type="caution">
    <text evidence="2">The sequence shown here is derived from an EMBL/GenBank/DDBJ whole genome shotgun (WGS) entry which is preliminary data.</text>
</comment>
<gene>
    <name evidence="2" type="ORF">QCO44_05300</name>
</gene>
<sequence>MEQQKNVLWIAHRTSIIIYMALAYYIFCDVFGGLALLAWWVGTILPFPSINFSYSLVGLTMIASAILTTLPLIPMTQNVQKKQLWLCTALTYTFICYIYAVVFTEDLWTALISERAGVLLYLLGQLELLFLLRKAWQKIRIFILLADIIFLIGFVTFCGGGMTFNVNHVTVSILVKFLKIITGL</sequence>
<feature type="transmembrane region" description="Helical" evidence="1">
    <location>
        <begin position="115"/>
        <end position="132"/>
    </location>
</feature>
<organism evidence="2 3">
    <name type="scientific">Selenomonas sputigena</name>
    <dbReference type="NCBI Taxonomy" id="69823"/>
    <lineage>
        <taxon>Bacteria</taxon>
        <taxon>Bacillati</taxon>
        <taxon>Bacillota</taxon>
        <taxon>Negativicutes</taxon>
        <taxon>Selenomonadales</taxon>
        <taxon>Selenomonadaceae</taxon>
        <taxon>Selenomonas</taxon>
    </lineage>
</organism>
<keyword evidence="1" id="KW-0472">Membrane</keyword>
<keyword evidence="3" id="KW-1185">Reference proteome</keyword>
<dbReference type="Proteomes" id="UP001559623">
    <property type="component" value="Unassembled WGS sequence"/>
</dbReference>
<keyword evidence="1" id="KW-1133">Transmembrane helix</keyword>
<name>A0ABV3X621_9FIRM</name>
<reference evidence="2 3" key="1">
    <citation type="submission" date="2023-04" db="EMBL/GenBank/DDBJ databases">
        <title>Genome Sequence of Selenomonas sputigena ATCC 33150.</title>
        <authorList>
            <person name="Miller D.P."/>
            <person name="Anvari S."/>
            <person name="Polson S.W."/>
            <person name="Macdonald M."/>
            <person name="Mcdowell J.V."/>
        </authorList>
    </citation>
    <scope>NUCLEOTIDE SEQUENCE [LARGE SCALE GENOMIC DNA]</scope>
    <source>
        <strain evidence="2 3">ATCC 33150</strain>
    </source>
</reference>
<evidence type="ECO:0000313" key="3">
    <source>
        <dbReference type="Proteomes" id="UP001559623"/>
    </source>
</evidence>
<evidence type="ECO:0000256" key="1">
    <source>
        <dbReference type="SAM" id="Phobius"/>
    </source>
</evidence>
<proteinExistence type="predicted"/>
<feature type="transmembrane region" description="Helical" evidence="1">
    <location>
        <begin position="141"/>
        <end position="164"/>
    </location>
</feature>
<protein>
    <submittedName>
        <fullName evidence="2">Uncharacterized protein</fullName>
    </submittedName>
</protein>
<feature type="transmembrane region" description="Helical" evidence="1">
    <location>
        <begin position="84"/>
        <end position="103"/>
    </location>
</feature>
<dbReference type="RefSeq" id="WP_368846786.1">
    <property type="nucleotide sequence ID" value="NZ_CP194411.1"/>
</dbReference>
<feature type="transmembrane region" description="Helical" evidence="1">
    <location>
        <begin position="52"/>
        <end position="72"/>
    </location>
</feature>